<evidence type="ECO:0000256" key="1">
    <source>
        <dbReference type="SAM" id="Phobius"/>
    </source>
</evidence>
<name>A0ABQ4CKJ2_9ACTN</name>
<dbReference type="Proteomes" id="UP000604117">
    <property type="component" value="Unassembled WGS sequence"/>
</dbReference>
<comment type="caution">
    <text evidence="2">The sequence shown here is derived from an EMBL/GenBank/DDBJ whole genome shotgun (WGS) entry which is preliminary data.</text>
</comment>
<accession>A0ABQ4CKJ2</accession>
<feature type="transmembrane region" description="Helical" evidence="1">
    <location>
        <begin position="95"/>
        <end position="116"/>
    </location>
</feature>
<reference evidence="2 3" key="1">
    <citation type="submission" date="2021-01" db="EMBL/GenBank/DDBJ databases">
        <title>Whole genome shotgun sequence of Asanoa siamensis NBRC 107932.</title>
        <authorList>
            <person name="Komaki H."/>
            <person name="Tamura T."/>
        </authorList>
    </citation>
    <scope>NUCLEOTIDE SEQUENCE [LARGE SCALE GENOMIC DNA]</scope>
    <source>
        <strain evidence="2 3">NBRC 107932</strain>
    </source>
</reference>
<evidence type="ECO:0000313" key="3">
    <source>
        <dbReference type="Proteomes" id="UP000604117"/>
    </source>
</evidence>
<keyword evidence="1" id="KW-0472">Membrane</keyword>
<keyword evidence="1" id="KW-1133">Transmembrane helix</keyword>
<organism evidence="2 3">
    <name type="scientific">Asanoa siamensis</name>
    <dbReference type="NCBI Taxonomy" id="926357"/>
    <lineage>
        <taxon>Bacteria</taxon>
        <taxon>Bacillati</taxon>
        <taxon>Actinomycetota</taxon>
        <taxon>Actinomycetes</taxon>
        <taxon>Micromonosporales</taxon>
        <taxon>Micromonosporaceae</taxon>
        <taxon>Asanoa</taxon>
    </lineage>
</organism>
<dbReference type="EMBL" id="BONE01000007">
    <property type="protein sequence ID" value="GIF71809.1"/>
    <property type="molecule type" value="Genomic_DNA"/>
</dbReference>
<proteinExistence type="predicted"/>
<protein>
    <submittedName>
        <fullName evidence="2">Uncharacterized protein</fullName>
    </submittedName>
</protein>
<feature type="transmembrane region" description="Helical" evidence="1">
    <location>
        <begin position="29"/>
        <end position="48"/>
    </location>
</feature>
<evidence type="ECO:0000313" key="2">
    <source>
        <dbReference type="EMBL" id="GIF71809.1"/>
    </source>
</evidence>
<gene>
    <name evidence="2" type="ORF">Asi02nite_13270</name>
</gene>
<feature type="transmembrane region" description="Helical" evidence="1">
    <location>
        <begin position="54"/>
        <end position="74"/>
    </location>
</feature>
<sequence>MDQREGPGPGGPAMTDDLTAQRRRTQAEMTVTLGVAFLVSCFAAYVLLRLSAVAGFVLGGVALALAVFGVARVHRYPTAEHRARFAPGQLGSFRALTWSLALMTQLPAFIAATVWWDR</sequence>
<keyword evidence="1" id="KW-0812">Transmembrane</keyword>
<keyword evidence="3" id="KW-1185">Reference proteome</keyword>